<proteinExistence type="predicted"/>
<evidence type="ECO:0000313" key="3">
    <source>
        <dbReference type="Proteomes" id="UP001420932"/>
    </source>
</evidence>
<dbReference type="AlphaFoldDB" id="A0AAP0I3S2"/>
<dbReference type="SMART" id="SM00239">
    <property type="entry name" value="C2"/>
    <property type="match status" value="1"/>
</dbReference>
<sequence length="319" mass="34134">MGKLRMEVCILSARGLGRSSSLWKHQWYAVGWVDPSNKYCTKIDSSGSGNPTWKTKFTVFIDDDTSSSSSSFSESNALHIQVYSRDPIFLREKLQGTTIVVLKEFLDKHTKKRSSIEEVGSFQLRKQSSGKPQGFVDVSIRIFELLDGGIAASSGDEEGFKLAAVQENGIPRMAPGYSGVMELQDFNRPSTAIPSPFFIPIQPSSIGGAVGPSYHQQIPNRVPNPPPLRPPSHVGYLPTFLPGANQPLPSSYINLPSASTSTSSAPPHNVGVGPAFGMGVGAGALAGGAVIFGDDFMSGFNLPPILQDASITLSTDVLF</sequence>
<reference evidence="2 3" key="1">
    <citation type="submission" date="2024-01" db="EMBL/GenBank/DDBJ databases">
        <title>Genome assemblies of Stephania.</title>
        <authorList>
            <person name="Yang L."/>
        </authorList>
    </citation>
    <scope>NUCLEOTIDE SEQUENCE [LARGE SCALE GENOMIC DNA]</scope>
    <source>
        <strain evidence="2">YNDBR</strain>
        <tissue evidence="2">Leaf</tissue>
    </source>
</reference>
<dbReference type="Pfam" id="PF00168">
    <property type="entry name" value="C2"/>
    <property type="match status" value="1"/>
</dbReference>
<name>A0AAP0I3S2_9MAGN</name>
<comment type="caution">
    <text evidence="2">The sequence shown here is derived from an EMBL/GenBank/DDBJ whole genome shotgun (WGS) entry which is preliminary data.</text>
</comment>
<dbReference type="PROSITE" id="PS50004">
    <property type="entry name" value="C2"/>
    <property type="match status" value="1"/>
</dbReference>
<keyword evidence="3" id="KW-1185">Reference proteome</keyword>
<dbReference type="PANTHER" id="PTHR32246:SF15">
    <property type="entry name" value="CALCIUM-DEPENDENT LIPID-BINDING (CALB DOMAIN) FAMILY PROTEIN"/>
    <property type="match status" value="1"/>
</dbReference>
<dbReference type="InterPro" id="IPR044750">
    <property type="entry name" value="C2_SRC2/BAP"/>
</dbReference>
<dbReference type="Proteomes" id="UP001420932">
    <property type="component" value="Unassembled WGS sequence"/>
</dbReference>
<dbReference type="SUPFAM" id="SSF49562">
    <property type="entry name" value="C2 domain (Calcium/lipid-binding domain, CaLB)"/>
    <property type="match status" value="1"/>
</dbReference>
<dbReference type="CDD" id="cd04051">
    <property type="entry name" value="C2_SRC2_like"/>
    <property type="match status" value="1"/>
</dbReference>
<dbReference type="Gene3D" id="2.60.40.150">
    <property type="entry name" value="C2 domain"/>
    <property type="match status" value="1"/>
</dbReference>
<dbReference type="InterPro" id="IPR035892">
    <property type="entry name" value="C2_domain_sf"/>
</dbReference>
<accession>A0AAP0I3S2</accession>
<feature type="domain" description="C2" evidence="1">
    <location>
        <begin position="1"/>
        <end position="115"/>
    </location>
</feature>
<evidence type="ECO:0000259" key="1">
    <source>
        <dbReference type="PROSITE" id="PS50004"/>
    </source>
</evidence>
<dbReference type="PANTHER" id="PTHR32246">
    <property type="entry name" value="INGRESSION PROTEIN FIC1"/>
    <property type="match status" value="1"/>
</dbReference>
<dbReference type="InterPro" id="IPR000008">
    <property type="entry name" value="C2_dom"/>
</dbReference>
<evidence type="ECO:0000313" key="2">
    <source>
        <dbReference type="EMBL" id="KAK9108196.1"/>
    </source>
</evidence>
<dbReference type="EMBL" id="JBBNAF010000010">
    <property type="protein sequence ID" value="KAK9108196.1"/>
    <property type="molecule type" value="Genomic_DNA"/>
</dbReference>
<gene>
    <name evidence="2" type="ORF">Syun_024207</name>
</gene>
<protein>
    <recommendedName>
        <fullName evidence="1">C2 domain-containing protein</fullName>
    </recommendedName>
</protein>
<dbReference type="GO" id="GO:0006952">
    <property type="term" value="P:defense response"/>
    <property type="evidence" value="ECO:0007669"/>
    <property type="project" value="InterPro"/>
</dbReference>
<organism evidence="2 3">
    <name type="scientific">Stephania yunnanensis</name>
    <dbReference type="NCBI Taxonomy" id="152371"/>
    <lineage>
        <taxon>Eukaryota</taxon>
        <taxon>Viridiplantae</taxon>
        <taxon>Streptophyta</taxon>
        <taxon>Embryophyta</taxon>
        <taxon>Tracheophyta</taxon>
        <taxon>Spermatophyta</taxon>
        <taxon>Magnoliopsida</taxon>
        <taxon>Ranunculales</taxon>
        <taxon>Menispermaceae</taxon>
        <taxon>Menispermoideae</taxon>
        <taxon>Cissampelideae</taxon>
        <taxon>Stephania</taxon>
    </lineage>
</organism>